<dbReference type="InterPro" id="IPR050698">
    <property type="entry name" value="MBL"/>
</dbReference>
<proteinExistence type="predicted"/>
<dbReference type="EMBL" id="AP031322">
    <property type="protein sequence ID" value="BFH73247.1"/>
    <property type="molecule type" value="Genomic_DNA"/>
</dbReference>
<dbReference type="InterPro" id="IPR036866">
    <property type="entry name" value="RibonucZ/Hydroxyglut_hydro"/>
</dbReference>
<reference evidence="3" key="1">
    <citation type="submission" date="2024-03" db="EMBL/GenBank/DDBJ databases">
        <title>Complete genome sequence of Sulfurisphaera javensis strain KD-1.</title>
        <authorList>
            <person name="Sakai H."/>
            <person name="Nur N."/>
            <person name="Suwanto A."/>
            <person name="Kurosawa N."/>
        </authorList>
    </citation>
    <scope>NUCLEOTIDE SEQUENCE</scope>
    <source>
        <strain evidence="3">KD-1</strain>
    </source>
</reference>
<dbReference type="GO" id="GO:0004521">
    <property type="term" value="F:RNA endonuclease activity"/>
    <property type="evidence" value="ECO:0007669"/>
    <property type="project" value="TreeGrafter"/>
</dbReference>
<sequence>MFDILDNGAILLGKNFTIDGHFRRLFRVLTHFHSDHLNELDKSIKECASIIATPITLDAISVLGYTVPKHKRIDLEYGITLDVVNEKIRLEKADHIMGASQVVVNTDGIEIAYTGDFKNPGKGTPILNPDVLVIDATYGSPLHKRPYKEEAEMLFSDYIRDALIQGPVRIYAYYGKIQEAMRILRQFNVDAPFIVSGKIKDLTNVAIKHGIRIDNVFEEKSKEGREIMKDGWYISFHHVTNFKNRDKTATNFLLDGWVLKDFIRRVDQKSFIIGLSSHGDFDDTIYYIDNTTADIIVIDGSRSKFARDLFEFGRKYLPKKTFIVLPRSV</sequence>
<accession>A0AAT9GQX4</accession>
<dbReference type="AlphaFoldDB" id="A0AAT9GQX4"/>
<name>A0AAT9GQX4_9CREN</name>
<evidence type="ECO:0000256" key="1">
    <source>
        <dbReference type="ARBA" id="ARBA00001947"/>
    </source>
</evidence>
<dbReference type="PANTHER" id="PTHR11203">
    <property type="entry name" value="CLEAVAGE AND POLYADENYLATION SPECIFICITY FACTOR FAMILY MEMBER"/>
    <property type="match status" value="1"/>
</dbReference>
<dbReference type="RefSeq" id="WP_369611402.1">
    <property type="nucleotide sequence ID" value="NZ_AP031322.1"/>
</dbReference>
<dbReference type="SUPFAM" id="SSF56281">
    <property type="entry name" value="Metallo-hydrolase/oxidoreductase"/>
    <property type="match status" value="1"/>
</dbReference>
<evidence type="ECO:0000256" key="2">
    <source>
        <dbReference type="ARBA" id="ARBA00022722"/>
    </source>
</evidence>
<protein>
    <submittedName>
        <fullName evidence="3">MBL fold metallo-hydrolase</fullName>
    </submittedName>
</protein>
<keyword evidence="2" id="KW-0378">Hydrolase</keyword>
<keyword evidence="2" id="KW-0540">Nuclease</keyword>
<organism evidence="3">
    <name type="scientific">Sulfurisphaera javensis</name>
    <dbReference type="NCBI Taxonomy" id="2049879"/>
    <lineage>
        <taxon>Archaea</taxon>
        <taxon>Thermoproteota</taxon>
        <taxon>Thermoprotei</taxon>
        <taxon>Sulfolobales</taxon>
        <taxon>Sulfolobaceae</taxon>
        <taxon>Sulfurisphaera</taxon>
    </lineage>
</organism>
<evidence type="ECO:0000313" key="3">
    <source>
        <dbReference type="EMBL" id="BFH73247.1"/>
    </source>
</evidence>
<gene>
    <name evidence="3" type="ORF">SJAV_11910</name>
</gene>
<dbReference type="KEGG" id="sjv:SJAV_11910"/>
<dbReference type="PANTHER" id="PTHR11203:SF51">
    <property type="entry name" value="CLEAVAGE AND POLYADENYLATION SPECIFICITY FACTOR"/>
    <property type="match status" value="1"/>
</dbReference>
<dbReference type="Gene3D" id="3.60.15.10">
    <property type="entry name" value="Ribonuclease Z/Hydroxyacylglutathione hydrolase-like"/>
    <property type="match status" value="1"/>
</dbReference>
<dbReference type="GeneID" id="92354125"/>
<comment type="cofactor">
    <cofactor evidence="1">
        <name>Zn(2+)</name>
        <dbReference type="ChEBI" id="CHEBI:29105"/>
    </cofactor>
</comment>